<sequence>MDCTHGVRSCPTFCVLKTVVVAVGAISMLFFPLGDPYEVCRSTNTALKQNVPMVCLCDFYIEAVKFFTKTKEVTEVMVRKTFVLLYEAKLKFYNILNNLDGGDLYQSICCKDSEIGPGEDGRTRPICKCSRKCFKKNTV</sequence>
<reference evidence="3" key="1">
    <citation type="submission" date="2025-08" db="UniProtKB">
        <authorList>
            <consortium name="RefSeq"/>
        </authorList>
    </citation>
    <scope>IDENTIFICATION</scope>
    <source>
        <tissue evidence="3">Whole body</tissue>
    </source>
</reference>
<dbReference type="RefSeq" id="XP_064072619.1">
    <property type="nucleotide sequence ID" value="XM_064216549.1"/>
</dbReference>
<keyword evidence="1" id="KW-0472">Membrane</keyword>
<name>A0ABM4AMU5_VANTA</name>
<gene>
    <name evidence="3" type="primary">LOC135193559</name>
</gene>
<dbReference type="GeneID" id="135193559"/>
<keyword evidence="1" id="KW-1133">Transmembrane helix</keyword>
<protein>
    <submittedName>
        <fullName evidence="3">Uncharacterized protein LOC135193559</fullName>
    </submittedName>
</protein>
<evidence type="ECO:0000313" key="3">
    <source>
        <dbReference type="RefSeq" id="XP_064072619.1"/>
    </source>
</evidence>
<keyword evidence="2" id="KW-1185">Reference proteome</keyword>
<feature type="transmembrane region" description="Helical" evidence="1">
    <location>
        <begin position="12"/>
        <end position="33"/>
    </location>
</feature>
<accession>A0ABM4AMU5</accession>
<organism evidence="2 3">
    <name type="scientific">Vanessa tameamea</name>
    <name type="common">Kamehameha butterfly</name>
    <dbReference type="NCBI Taxonomy" id="334116"/>
    <lineage>
        <taxon>Eukaryota</taxon>
        <taxon>Metazoa</taxon>
        <taxon>Ecdysozoa</taxon>
        <taxon>Arthropoda</taxon>
        <taxon>Hexapoda</taxon>
        <taxon>Insecta</taxon>
        <taxon>Pterygota</taxon>
        <taxon>Neoptera</taxon>
        <taxon>Endopterygota</taxon>
        <taxon>Lepidoptera</taxon>
        <taxon>Glossata</taxon>
        <taxon>Ditrysia</taxon>
        <taxon>Papilionoidea</taxon>
        <taxon>Nymphalidae</taxon>
        <taxon>Nymphalinae</taxon>
        <taxon>Vanessa</taxon>
    </lineage>
</organism>
<evidence type="ECO:0000313" key="2">
    <source>
        <dbReference type="Proteomes" id="UP001652626"/>
    </source>
</evidence>
<evidence type="ECO:0000256" key="1">
    <source>
        <dbReference type="SAM" id="Phobius"/>
    </source>
</evidence>
<keyword evidence="1" id="KW-0812">Transmembrane</keyword>
<dbReference type="Proteomes" id="UP001652626">
    <property type="component" value="Chromosome 12"/>
</dbReference>
<proteinExistence type="predicted"/>